<gene>
    <name evidence="4" type="primary">thpR</name>
    <name evidence="4" type="ORF">KJI95_04510</name>
</gene>
<dbReference type="PANTHER" id="PTHR35561:SF1">
    <property type="entry name" value="RNA 2',3'-CYCLIC PHOSPHODIESTERASE"/>
    <property type="match status" value="1"/>
</dbReference>
<dbReference type="InterPro" id="IPR014051">
    <property type="entry name" value="Phosphoesterase_HXTX"/>
</dbReference>
<dbReference type="RefSeq" id="WP_214505949.1">
    <property type="nucleotide sequence ID" value="NZ_JAHEPS010000001.1"/>
</dbReference>
<feature type="active site" description="Proton donor" evidence="2">
    <location>
        <position position="58"/>
    </location>
</feature>
<feature type="active site" description="Proton acceptor" evidence="2">
    <location>
        <position position="140"/>
    </location>
</feature>
<evidence type="ECO:0000256" key="2">
    <source>
        <dbReference type="HAMAP-Rule" id="MF_01940"/>
    </source>
</evidence>
<dbReference type="EMBL" id="JAHEPS010000001">
    <property type="protein sequence ID" value="MBT1443789.1"/>
    <property type="molecule type" value="Genomic_DNA"/>
</dbReference>
<sequence length="191" mass="21030">MALAKRLFLGFSLTEQQCLAMRGLQQDLKQSSNSLNCDAVDCEAVSSGGLDVTLGNLHLTLAFLGQTDAATEARLCDEITHMPKPRFHQTLDSFVHWPGAGVVCLWGKAEDSALIEMFKASQAIAAKLGLHQSEHTFNPHITLKRKAKVFEMPEWTPAPLTLTPDALHLYHSQSTAFGVQYQILQSWPLGD</sequence>
<feature type="short sequence motif" description="HXTX 1" evidence="2">
    <location>
        <begin position="58"/>
        <end position="61"/>
    </location>
</feature>
<protein>
    <recommendedName>
        <fullName evidence="2">RNA 2',3'-cyclic phosphodiesterase</fullName>
        <shortName evidence="2">RNA 2',3'-CPDase</shortName>
        <ecNumber evidence="2">3.1.4.58</ecNumber>
    </recommendedName>
</protein>
<feature type="short sequence motif" description="HXTX 2" evidence="2">
    <location>
        <begin position="140"/>
        <end position="143"/>
    </location>
</feature>
<dbReference type="NCBIfam" id="TIGR02258">
    <property type="entry name" value="2_5_ligase"/>
    <property type="match status" value="1"/>
</dbReference>
<evidence type="ECO:0000313" key="5">
    <source>
        <dbReference type="Proteomes" id="UP001195903"/>
    </source>
</evidence>
<evidence type="ECO:0000259" key="3">
    <source>
        <dbReference type="Pfam" id="PF02834"/>
    </source>
</evidence>
<accession>A0ABS5UZZ4</accession>
<proteinExistence type="inferred from homology"/>
<name>A0ABS5UZZ4_9GAMM</name>
<comment type="function">
    <text evidence="2">Hydrolyzes RNA 2',3'-cyclic phosphodiester to an RNA 2'-phosphomonoester.</text>
</comment>
<reference evidence="4 5" key="1">
    <citation type="submission" date="2021-05" db="EMBL/GenBank/DDBJ databases">
        <title>Shewanella sp. JM162201.</title>
        <authorList>
            <person name="Xu S."/>
            <person name="Li A."/>
        </authorList>
    </citation>
    <scope>NUCLEOTIDE SEQUENCE [LARGE SCALE GENOMIC DNA]</scope>
    <source>
        <strain evidence="4 5">JM162201</strain>
    </source>
</reference>
<keyword evidence="5" id="KW-1185">Reference proteome</keyword>
<dbReference type="InterPro" id="IPR009097">
    <property type="entry name" value="Cyclic_Pdiesterase"/>
</dbReference>
<dbReference type="PANTHER" id="PTHR35561">
    <property type="entry name" value="RNA 2',3'-CYCLIC PHOSPHODIESTERASE"/>
    <property type="match status" value="1"/>
</dbReference>
<dbReference type="InterPro" id="IPR004175">
    <property type="entry name" value="RNA_CPDase"/>
</dbReference>
<organism evidence="4 5">
    <name type="scientific">Shewanella jiangmenensis</name>
    <dbReference type="NCBI Taxonomy" id="2837387"/>
    <lineage>
        <taxon>Bacteria</taxon>
        <taxon>Pseudomonadati</taxon>
        <taxon>Pseudomonadota</taxon>
        <taxon>Gammaproteobacteria</taxon>
        <taxon>Alteromonadales</taxon>
        <taxon>Shewanellaceae</taxon>
        <taxon>Shewanella</taxon>
    </lineage>
</organism>
<dbReference type="Gene3D" id="3.90.1140.10">
    <property type="entry name" value="Cyclic phosphodiesterase"/>
    <property type="match status" value="1"/>
</dbReference>
<dbReference type="Pfam" id="PF02834">
    <property type="entry name" value="LigT_PEase"/>
    <property type="match status" value="1"/>
</dbReference>
<dbReference type="HAMAP" id="MF_01940">
    <property type="entry name" value="RNA_CPDase"/>
    <property type="match status" value="1"/>
</dbReference>
<evidence type="ECO:0000256" key="1">
    <source>
        <dbReference type="ARBA" id="ARBA00022801"/>
    </source>
</evidence>
<keyword evidence="1 2" id="KW-0378">Hydrolase</keyword>
<comment type="catalytic activity">
    <reaction evidence="2">
        <text>a 3'-end 2',3'-cyclophospho-ribonucleotide-RNA + H2O = a 3'-end 2'-phospho-ribonucleotide-RNA + H(+)</text>
        <dbReference type="Rhea" id="RHEA:11828"/>
        <dbReference type="Rhea" id="RHEA-COMP:10464"/>
        <dbReference type="Rhea" id="RHEA-COMP:17353"/>
        <dbReference type="ChEBI" id="CHEBI:15377"/>
        <dbReference type="ChEBI" id="CHEBI:15378"/>
        <dbReference type="ChEBI" id="CHEBI:83064"/>
        <dbReference type="ChEBI" id="CHEBI:173113"/>
        <dbReference type="EC" id="3.1.4.58"/>
    </reaction>
</comment>
<dbReference type="Proteomes" id="UP001195903">
    <property type="component" value="Unassembled WGS sequence"/>
</dbReference>
<comment type="similarity">
    <text evidence="2">Belongs to the 2H phosphoesterase superfamily. ThpR family.</text>
</comment>
<comment type="caution">
    <text evidence="4">The sequence shown here is derived from an EMBL/GenBank/DDBJ whole genome shotgun (WGS) entry which is preliminary data.</text>
</comment>
<feature type="domain" description="Phosphoesterase HXTX" evidence="3">
    <location>
        <begin position="54"/>
        <end position="100"/>
    </location>
</feature>
<dbReference type="EC" id="3.1.4.58" evidence="2"/>
<dbReference type="SUPFAM" id="SSF55144">
    <property type="entry name" value="LigT-like"/>
    <property type="match status" value="1"/>
</dbReference>
<evidence type="ECO:0000313" key="4">
    <source>
        <dbReference type="EMBL" id="MBT1443789.1"/>
    </source>
</evidence>